<feature type="compositionally biased region" description="Polar residues" evidence="1">
    <location>
        <begin position="1628"/>
        <end position="1640"/>
    </location>
</feature>
<accession>A0A1B7TBP9</accession>
<protein>
    <submittedName>
        <fullName evidence="4">Uncharacterized protein</fullName>
    </submittedName>
</protein>
<comment type="caution">
    <text evidence="4">The sequence shown here is derived from an EMBL/GenBank/DDBJ whole genome shotgun (WGS) entry which is preliminary data.</text>
</comment>
<dbReference type="PANTHER" id="PTHR21597">
    <property type="entry name" value="THO2 PROTEIN"/>
    <property type="match status" value="1"/>
</dbReference>
<dbReference type="InterPro" id="IPR040007">
    <property type="entry name" value="Tho2"/>
</dbReference>
<feature type="region of interest" description="Disordered" evidence="1">
    <location>
        <begin position="1562"/>
        <end position="1640"/>
    </location>
</feature>
<feature type="compositionally biased region" description="Low complexity" evidence="1">
    <location>
        <begin position="1609"/>
        <end position="1619"/>
    </location>
</feature>
<dbReference type="GO" id="GO:0006406">
    <property type="term" value="P:mRNA export from nucleus"/>
    <property type="evidence" value="ECO:0007669"/>
    <property type="project" value="InterPro"/>
</dbReference>
<dbReference type="Pfam" id="PF11262">
    <property type="entry name" value="Tho2"/>
    <property type="match status" value="1"/>
</dbReference>
<keyword evidence="5" id="KW-1185">Reference proteome</keyword>
<name>A0A1B7TBP9_9ASCO</name>
<organism evidence="4 5">
    <name type="scientific">Hanseniaspora valbyensis NRRL Y-1626</name>
    <dbReference type="NCBI Taxonomy" id="766949"/>
    <lineage>
        <taxon>Eukaryota</taxon>
        <taxon>Fungi</taxon>
        <taxon>Dikarya</taxon>
        <taxon>Ascomycota</taxon>
        <taxon>Saccharomycotina</taxon>
        <taxon>Saccharomycetes</taxon>
        <taxon>Saccharomycodales</taxon>
        <taxon>Saccharomycodaceae</taxon>
        <taxon>Hanseniaspora</taxon>
    </lineage>
</organism>
<dbReference type="PANTHER" id="PTHR21597:SF0">
    <property type="entry name" value="THO COMPLEX SUBUNIT 2"/>
    <property type="match status" value="1"/>
</dbReference>
<dbReference type="GO" id="GO:0003729">
    <property type="term" value="F:mRNA binding"/>
    <property type="evidence" value="ECO:0007669"/>
    <property type="project" value="TreeGrafter"/>
</dbReference>
<evidence type="ECO:0000259" key="3">
    <source>
        <dbReference type="Pfam" id="PF11732"/>
    </source>
</evidence>
<feature type="region of interest" description="Disordered" evidence="1">
    <location>
        <begin position="455"/>
        <end position="489"/>
    </location>
</feature>
<feature type="region of interest" description="Disordered" evidence="1">
    <location>
        <begin position="1300"/>
        <end position="1334"/>
    </location>
</feature>
<feature type="compositionally biased region" description="Basic and acidic residues" evidence="1">
    <location>
        <begin position="1300"/>
        <end position="1331"/>
    </location>
</feature>
<dbReference type="OrthoDB" id="3972783at2759"/>
<evidence type="ECO:0000313" key="5">
    <source>
        <dbReference type="Proteomes" id="UP000092321"/>
    </source>
</evidence>
<dbReference type="Pfam" id="PF11732">
    <property type="entry name" value="Thoc2"/>
    <property type="match status" value="1"/>
</dbReference>
<feature type="compositionally biased region" description="Polar residues" evidence="1">
    <location>
        <begin position="455"/>
        <end position="467"/>
    </location>
</feature>
<dbReference type="Proteomes" id="UP000092321">
    <property type="component" value="Unassembled WGS sequence"/>
</dbReference>
<feature type="region of interest" description="Disordered" evidence="1">
    <location>
        <begin position="1382"/>
        <end position="1401"/>
    </location>
</feature>
<dbReference type="GO" id="GO:0000445">
    <property type="term" value="C:THO complex part of transcription export complex"/>
    <property type="evidence" value="ECO:0007669"/>
    <property type="project" value="TreeGrafter"/>
</dbReference>
<feature type="domain" description="THO complex subunitTHOC2 C-terminal" evidence="2">
    <location>
        <begin position="1049"/>
        <end position="1221"/>
    </location>
</feature>
<evidence type="ECO:0000256" key="1">
    <source>
        <dbReference type="SAM" id="MobiDB-lite"/>
    </source>
</evidence>
<gene>
    <name evidence="4" type="ORF">HANVADRAFT_3021</name>
</gene>
<dbReference type="InterPro" id="IPR021726">
    <property type="entry name" value="THO_THOC2_N"/>
</dbReference>
<dbReference type="GO" id="GO:0006397">
    <property type="term" value="P:mRNA processing"/>
    <property type="evidence" value="ECO:0007669"/>
    <property type="project" value="InterPro"/>
</dbReference>
<sequence length="1640" mass="192176">MEVDSNTNSKELNFHSRNFNFFNDTIKEQISSECINAESPQEEEEEEDRFNYYLKKSLEKMLDNLLISKQKIYTNDTRRDNHYFNSFPTIASFQLFIKDLFEIVHSPEKLNFALKFIIDTVLEDEIKKYNTDIIKNFVNKLICFNSNKFYPADYLDDSVYISKFCQKYILISKSNSNMLNFYQKNFSLTSMGYHKRSPLLFDYKLNTLKVKLSTFLDKTDAWSHLISLVSSLKLDKTVLVNGYYSAIFQKTIFNDIKDCVINNNINEADFIKYLFLEMSNSLSKDESNLKTPNGDWKYIVVFLKQHSYFKEYKQFFKDFLVEDMVKIFQHLANSYKRFSQQQDDAFEKENQYDHSNYKRKRFSKPKFLSYSQVDYDADILKNESYALVALTLVEEGLLDLNEFMGTFSKVNQLNQELKGKLLCSYDKFLKKQQLNKNDNYENALAGADVLTTESDSLKTQQSSSRFSNFKEEKSVSPSPRDNAKPINDDDNNIDTDISLNLYPQIVIICQLLERASFDDAIRYIEYFNYSLLNIKELANKFCYCLQRNWICIRENNQWQENSINKRIININSTYNFPSKNYTKKWEYWGSLKTPVFSRENFLKHFTKFFNMELNDKTVEKLLKLISELFRYYKTMDDYDEKYWISFTVQYLVPKIIINSPDANNQIYNIIESFSINKRFEIYKKLESSIIKNNQYLKTVNTVQLKQIKRFLKIINVDTISEQSVELSKLANVNPITVFEECLKQAESYDMISSLIVESVSGFSSFTLDVLQYSCLKRLQLDRPYMATDEVNILPWLAKLTTFVVSVYNLNSFFNIDFIFNNVVEKTLKMEYQGLYILKEFLSKTTNSVYLDEPEYNLAVLLEASNESSVFAKTKLLGHTNKTSSRLLSLFKQKPNQDDITVAQKLFEILIIWPLDIFYDSLQLVSSINSKYDSINTVLRLMIDFINSNVDVKEFECIFNLDKFNTALSVSPFVSNSWRHVLFSKTSDDVSYLNLDNNDEITTNLVKDFWRYSLENLAFGALKFTNFTKFNLSSTEKSYNKICNILTKHTKEKYPNEGLKYFLEECVLKNSIMGVAEAIYSVEFMFLTLSSENLIHVLTVLFTRDYLKRVLISISTNENLFFSVFINRIFIQLNNYESSLNDDQINNFKKDYLNWTKSFVFEISELILDNEYLNSRAAIQIISKSIHSLPDIDILIDIVLKAINDKLIVENREELIAPLTSLNGFAKTKFKKCHSVETYLGYIPEDQEIDTMIATMKINEKLEEMNVSMKEKDDQLVELEEQQKKLLQKIEDKRERLKKEAEAKKIEEAEEKEREEVEARELENQNKRKLEDQNSDTNVIKRRKFDYGSEVKPVFSRFEGSMENKDNSVGVVIVPKGRFGGTVENERSLPTSPASRLSLPSGPKLKLPAVHESLNTSRMETRSDKLLRFTKPPINHTNLNPEKALLILENILKADKFTGVYISKLFAELDQVPLTLYLIDQMRNNNVDLIEYFTTLIQKIFIINYPSTDYSRNIKKIISQVWVSLNFPPTTHQFVKKVNEHQTPSKLRYDPYRKESFIEQVQIHKRKINTRKTHDSRENKYSYGGESNRRGNNDSNQSRQTSSRFDSDNDNNNNNGGSRFNRSEKRSYGGSSNIRNNGHRY</sequence>
<dbReference type="EMBL" id="LXPE01000022">
    <property type="protein sequence ID" value="OBA26162.1"/>
    <property type="molecule type" value="Genomic_DNA"/>
</dbReference>
<reference evidence="5" key="1">
    <citation type="journal article" date="2016" name="Proc. Natl. Acad. Sci. U.S.A.">
        <title>Comparative genomics of biotechnologically important yeasts.</title>
        <authorList>
            <person name="Riley R."/>
            <person name="Haridas S."/>
            <person name="Wolfe K.H."/>
            <person name="Lopes M.R."/>
            <person name="Hittinger C.T."/>
            <person name="Goeker M."/>
            <person name="Salamov A.A."/>
            <person name="Wisecaver J.H."/>
            <person name="Long T.M."/>
            <person name="Calvey C.H."/>
            <person name="Aerts A.L."/>
            <person name="Barry K.W."/>
            <person name="Choi C."/>
            <person name="Clum A."/>
            <person name="Coughlan A.Y."/>
            <person name="Deshpande S."/>
            <person name="Douglass A.P."/>
            <person name="Hanson S.J."/>
            <person name="Klenk H.-P."/>
            <person name="LaButti K.M."/>
            <person name="Lapidus A."/>
            <person name="Lindquist E.A."/>
            <person name="Lipzen A.M."/>
            <person name="Meier-Kolthoff J.P."/>
            <person name="Ohm R.A."/>
            <person name="Otillar R.P."/>
            <person name="Pangilinan J.L."/>
            <person name="Peng Y."/>
            <person name="Rokas A."/>
            <person name="Rosa C.A."/>
            <person name="Scheuner C."/>
            <person name="Sibirny A.A."/>
            <person name="Slot J.C."/>
            <person name="Stielow J.B."/>
            <person name="Sun H."/>
            <person name="Kurtzman C.P."/>
            <person name="Blackwell M."/>
            <person name="Grigoriev I.V."/>
            <person name="Jeffries T.W."/>
        </authorList>
    </citation>
    <scope>NUCLEOTIDE SEQUENCE [LARGE SCALE GENOMIC DNA]</scope>
    <source>
        <strain evidence="5">NRRL Y-1626</strain>
    </source>
</reference>
<evidence type="ECO:0000259" key="2">
    <source>
        <dbReference type="Pfam" id="PF11262"/>
    </source>
</evidence>
<evidence type="ECO:0000313" key="4">
    <source>
        <dbReference type="EMBL" id="OBA26162.1"/>
    </source>
</evidence>
<proteinExistence type="predicted"/>
<dbReference type="InterPro" id="IPR021418">
    <property type="entry name" value="THO_THOC2_C"/>
</dbReference>
<feature type="domain" description="THO complex subunitTHOC2 N-terminal" evidence="3">
    <location>
        <begin position="726"/>
        <end position="799"/>
    </location>
</feature>